<keyword evidence="2" id="KW-1185">Reference proteome</keyword>
<dbReference type="GeneID" id="107226735"/>
<organism evidence="3">
    <name type="scientific">Neodiprion lecontei</name>
    <name type="common">Redheaded pine sawfly</name>
    <dbReference type="NCBI Taxonomy" id="441921"/>
    <lineage>
        <taxon>Eukaryota</taxon>
        <taxon>Metazoa</taxon>
        <taxon>Ecdysozoa</taxon>
        <taxon>Arthropoda</taxon>
        <taxon>Hexapoda</taxon>
        <taxon>Insecta</taxon>
        <taxon>Pterygota</taxon>
        <taxon>Neoptera</taxon>
        <taxon>Endopterygota</taxon>
        <taxon>Hymenoptera</taxon>
        <taxon>Tenthredinoidea</taxon>
        <taxon>Diprionidae</taxon>
        <taxon>Diprioninae</taxon>
        <taxon>Neodiprion</taxon>
    </lineage>
</organism>
<proteinExistence type="predicted"/>
<dbReference type="CDD" id="cd01670">
    <property type="entry name" value="Death"/>
    <property type="match status" value="1"/>
</dbReference>
<dbReference type="AlphaFoldDB" id="A0A6J0C9P2"/>
<dbReference type="InterPro" id="IPR000488">
    <property type="entry name" value="Death_dom"/>
</dbReference>
<dbReference type="RefSeq" id="XP_015523130.2">
    <property type="nucleotide sequence ID" value="XM_015667644.2"/>
</dbReference>
<accession>A0A6J0C9P2</accession>
<name>A0A6J0C9P2_NEOLC</name>
<dbReference type="OrthoDB" id="6593154at2759"/>
<dbReference type="PROSITE" id="PS50017">
    <property type="entry name" value="DEATH_DOMAIN"/>
    <property type="match status" value="1"/>
</dbReference>
<evidence type="ECO:0000313" key="3">
    <source>
        <dbReference type="RefSeq" id="XP_015523130.2"/>
    </source>
</evidence>
<protein>
    <submittedName>
        <fullName evidence="3">Uncharacterized protein LOC107226735 isoform X2</fullName>
    </submittedName>
</protein>
<dbReference type="Proteomes" id="UP000829291">
    <property type="component" value="Chromosome 6"/>
</dbReference>
<sequence length="369" mass="42200">MMAVTSIVNPSIAENKIDADCLRTGIKLKNVVLRQCTAKIHAECLFEAPEILQNICLFMSADPVTGFGSNWKKFADKLGLTNQQITVIERDYQAKHSSTWWVLLSFAYNANATVEKVLNVLEDMGRLDIIDKISDSMLRFADRVSEQHKSNAEGSVLRSAAGIEWLPLVLRPLNSRENKLYKIPGITSTLVNDGKFVDSGIIDNTRPNIPLAMRVMLTFASDGAEVAKRITKKFRQHEPRIGVLILKEQQDHVFIKSTEFINDCFEQVDTIIPILTKGYFDAINNPPTANEEESSFALDERYVKYIYQSFTNELVRNDCLGRRVRCIFPEGTKRRDLRVDHLSLRAWYREENIQDFINLLLRRRQNGNN</sequence>
<dbReference type="GO" id="GO:0007165">
    <property type="term" value="P:signal transduction"/>
    <property type="evidence" value="ECO:0007669"/>
    <property type="project" value="InterPro"/>
</dbReference>
<dbReference type="Pfam" id="PF00531">
    <property type="entry name" value="Death"/>
    <property type="match status" value="1"/>
</dbReference>
<dbReference type="SUPFAM" id="SSF47986">
    <property type="entry name" value="DEATH domain"/>
    <property type="match status" value="1"/>
</dbReference>
<dbReference type="Gene3D" id="1.10.533.10">
    <property type="entry name" value="Death Domain, Fas"/>
    <property type="match status" value="1"/>
</dbReference>
<gene>
    <name evidence="3" type="primary">LOC107226735</name>
</gene>
<reference evidence="3" key="1">
    <citation type="submission" date="2025-08" db="UniProtKB">
        <authorList>
            <consortium name="RefSeq"/>
        </authorList>
    </citation>
    <scope>IDENTIFICATION</scope>
    <source>
        <tissue evidence="3">Thorax and Abdomen</tissue>
    </source>
</reference>
<evidence type="ECO:0000259" key="1">
    <source>
        <dbReference type="PROSITE" id="PS50017"/>
    </source>
</evidence>
<evidence type="ECO:0000313" key="2">
    <source>
        <dbReference type="Proteomes" id="UP000829291"/>
    </source>
</evidence>
<feature type="domain" description="Death" evidence="1">
    <location>
        <begin position="68"/>
        <end position="137"/>
    </location>
</feature>
<dbReference type="InterPro" id="IPR011029">
    <property type="entry name" value="DEATH-like_dom_sf"/>
</dbReference>